<proteinExistence type="predicted"/>
<dbReference type="SMART" id="SM00449">
    <property type="entry name" value="SPRY"/>
    <property type="match status" value="1"/>
</dbReference>
<gene>
    <name evidence="2" type="primary">Trim39</name>
    <name evidence="2" type="ORF">SAKLUC_R07405</name>
</gene>
<evidence type="ECO:0000313" key="3">
    <source>
        <dbReference type="Proteomes" id="UP000558958"/>
    </source>
</evidence>
<dbReference type="PANTHER" id="PTHR24103">
    <property type="entry name" value="E3 UBIQUITIN-PROTEIN LIGASE TRIM"/>
    <property type="match status" value="1"/>
</dbReference>
<evidence type="ECO:0000259" key="1">
    <source>
        <dbReference type="PROSITE" id="PS50188"/>
    </source>
</evidence>
<dbReference type="PROSITE" id="PS50188">
    <property type="entry name" value="B302_SPRY"/>
    <property type="match status" value="1"/>
</dbReference>
<comment type="caution">
    <text evidence="2">The sequence shown here is derived from an EMBL/GenBank/DDBJ whole genome shotgun (WGS) entry which is preliminary data.</text>
</comment>
<dbReference type="AlphaFoldDB" id="A0A7K8YHQ1"/>
<feature type="non-terminal residue" evidence="2">
    <location>
        <position position="1"/>
    </location>
</feature>
<feature type="domain" description="B30.2/SPRY" evidence="1">
    <location>
        <begin position="1"/>
        <end position="169"/>
    </location>
</feature>
<dbReference type="Proteomes" id="UP000558958">
    <property type="component" value="Unassembled WGS sequence"/>
</dbReference>
<keyword evidence="3" id="KW-1185">Reference proteome</keyword>
<organism evidence="2 3">
    <name type="scientific">Sakesphorus luctuosus</name>
    <dbReference type="NCBI Taxonomy" id="419690"/>
    <lineage>
        <taxon>Eukaryota</taxon>
        <taxon>Metazoa</taxon>
        <taxon>Chordata</taxon>
        <taxon>Craniata</taxon>
        <taxon>Vertebrata</taxon>
        <taxon>Euteleostomi</taxon>
        <taxon>Archelosauria</taxon>
        <taxon>Archosauria</taxon>
        <taxon>Dinosauria</taxon>
        <taxon>Saurischia</taxon>
        <taxon>Theropoda</taxon>
        <taxon>Coelurosauria</taxon>
        <taxon>Aves</taxon>
        <taxon>Neognathae</taxon>
        <taxon>Neoaves</taxon>
        <taxon>Telluraves</taxon>
        <taxon>Australaves</taxon>
        <taxon>Passeriformes</taxon>
        <taxon>Thamnophilidae</taxon>
        <taxon>Sakesphorus</taxon>
    </lineage>
</organism>
<dbReference type="Pfam" id="PF13765">
    <property type="entry name" value="PRY"/>
    <property type="match status" value="1"/>
</dbReference>
<dbReference type="SMART" id="SM00589">
    <property type="entry name" value="PRY"/>
    <property type="match status" value="1"/>
</dbReference>
<feature type="non-terminal residue" evidence="2">
    <location>
        <position position="169"/>
    </location>
</feature>
<dbReference type="InterPro" id="IPR050143">
    <property type="entry name" value="TRIM/RBCC"/>
</dbReference>
<dbReference type="PRINTS" id="PR01407">
    <property type="entry name" value="BUTYPHLNCDUF"/>
</dbReference>
<dbReference type="Gene3D" id="2.60.120.920">
    <property type="match status" value="1"/>
</dbReference>
<dbReference type="GO" id="GO:0016874">
    <property type="term" value="F:ligase activity"/>
    <property type="evidence" value="ECO:0007669"/>
    <property type="project" value="UniProtKB-KW"/>
</dbReference>
<keyword evidence="2" id="KW-0436">Ligase</keyword>
<accession>A0A7K8YHQ1</accession>
<dbReference type="SUPFAM" id="SSF49899">
    <property type="entry name" value="Concanavalin A-like lectins/glucanases"/>
    <property type="match status" value="1"/>
</dbReference>
<evidence type="ECO:0000313" key="2">
    <source>
        <dbReference type="EMBL" id="NXG03064.1"/>
    </source>
</evidence>
<dbReference type="InterPro" id="IPR003877">
    <property type="entry name" value="SPRY_dom"/>
</dbReference>
<dbReference type="Pfam" id="PF00622">
    <property type="entry name" value="SPRY"/>
    <property type="match status" value="1"/>
</dbReference>
<dbReference type="InterPro" id="IPR003879">
    <property type="entry name" value="Butyrophylin_SPRY"/>
</dbReference>
<dbReference type="InterPro" id="IPR006574">
    <property type="entry name" value="PRY"/>
</dbReference>
<sequence length="169" mass="19242">EQVWLDADTASPHLALLQGHRTVQLAESPRELPDTPGRFTGSPSVLGSRGFTAGRHHWQLEVGPGHSWAVGVALESVPRKDLLSAALGKIWALRRDWDGRYTALHMPPTPLALRDEPRRIRVCLDYEGGRVTFYDVENMRQILQFEASFSEKVFPFFWLWSAETYIRLC</sequence>
<reference evidence="2 3" key="1">
    <citation type="submission" date="2019-09" db="EMBL/GenBank/DDBJ databases">
        <title>Bird 10,000 Genomes (B10K) Project - Family phase.</title>
        <authorList>
            <person name="Zhang G."/>
        </authorList>
    </citation>
    <scope>NUCLEOTIDE SEQUENCE [LARGE SCALE GENOMIC DNA]</scope>
    <source>
        <strain evidence="2">B10K-DU-001-06</strain>
        <tissue evidence="2">Muscle</tissue>
    </source>
</reference>
<dbReference type="InterPro" id="IPR013320">
    <property type="entry name" value="ConA-like_dom_sf"/>
</dbReference>
<dbReference type="EMBL" id="VWZD01004102">
    <property type="protein sequence ID" value="NXG03064.1"/>
    <property type="molecule type" value="Genomic_DNA"/>
</dbReference>
<protein>
    <submittedName>
        <fullName evidence="2">TRI39 ligase</fullName>
    </submittedName>
</protein>
<name>A0A7K8YHQ1_9PASS</name>
<dbReference type="InterPro" id="IPR001870">
    <property type="entry name" value="B30.2/SPRY"/>
</dbReference>
<dbReference type="InterPro" id="IPR043136">
    <property type="entry name" value="B30.2/SPRY_sf"/>
</dbReference>